<dbReference type="EMBL" id="BPRC01000005">
    <property type="protein sequence ID" value="GJE64815.1"/>
    <property type="molecule type" value="Genomic_DNA"/>
</dbReference>
<comment type="caution">
    <text evidence="1">The sequence shown here is derived from an EMBL/GenBank/DDBJ whole genome shotgun (WGS) entry which is preliminary data.</text>
</comment>
<reference evidence="1" key="1">
    <citation type="journal article" date="2021" name="Front. Microbiol.">
        <title>Comprehensive Comparative Genomics and Phenotyping of Methylobacterium Species.</title>
        <authorList>
            <person name="Alessa O."/>
            <person name="Ogura Y."/>
            <person name="Fujitani Y."/>
            <person name="Takami H."/>
            <person name="Hayashi T."/>
            <person name="Sahin N."/>
            <person name="Tani A."/>
        </authorList>
    </citation>
    <scope>NUCLEOTIDE SEQUENCE</scope>
    <source>
        <strain evidence="1">NBRC 15686</strain>
    </source>
</reference>
<reference evidence="1" key="2">
    <citation type="submission" date="2021-08" db="EMBL/GenBank/DDBJ databases">
        <authorList>
            <person name="Tani A."/>
            <person name="Ola A."/>
            <person name="Ogura Y."/>
            <person name="Katsura K."/>
            <person name="Hayashi T."/>
        </authorList>
    </citation>
    <scope>NUCLEOTIDE SEQUENCE</scope>
    <source>
        <strain evidence="1">NBRC 15686</strain>
    </source>
</reference>
<evidence type="ECO:0008006" key="3">
    <source>
        <dbReference type="Google" id="ProtNLM"/>
    </source>
</evidence>
<sequence length="347" mass="39967">MKNFMDAVASKLSKSRISRFIYRKRVEEAAPDFRRKNIELRQGEEFKLLSSGRIDYDSLMDGFIKNKYSAIDPLWNCQASEGLSVINLREHMTLLWSASNEFAQVFEGWTIVSENLRLAASINDIFADTDLQGDSGWCAPAAEYESANSELSEKYLAGFIVFSLTWTAYEGAVDIISEYHKEIKQQRGARGREIILKLGENNSFPHIRNFVYMATGTRSAEDKFFKTPEMRRILRAGSLAGVAAEHLREFRNAVIHGDIRKPEPLDWGEGSKYIPDDDPGISQFYHNVRLLLIMIQILMIEEHRMNEIHTKWILDEDWSISTEDAIRSMHVKRPNTEQKELDLHVII</sequence>
<protein>
    <recommendedName>
        <fullName evidence="3">Apea-like HEPN domain-containing protein</fullName>
    </recommendedName>
</protein>
<dbReference type="Proteomes" id="UP001055039">
    <property type="component" value="Unassembled WGS sequence"/>
</dbReference>
<evidence type="ECO:0000313" key="2">
    <source>
        <dbReference type="Proteomes" id="UP001055039"/>
    </source>
</evidence>
<dbReference type="RefSeq" id="WP_238224356.1">
    <property type="nucleotide sequence ID" value="NZ_BAAADH010000105.1"/>
</dbReference>
<organism evidence="1 2">
    <name type="scientific">Methylorubrum aminovorans</name>
    <dbReference type="NCBI Taxonomy" id="269069"/>
    <lineage>
        <taxon>Bacteria</taxon>
        <taxon>Pseudomonadati</taxon>
        <taxon>Pseudomonadota</taxon>
        <taxon>Alphaproteobacteria</taxon>
        <taxon>Hyphomicrobiales</taxon>
        <taxon>Methylobacteriaceae</taxon>
        <taxon>Methylorubrum</taxon>
    </lineage>
</organism>
<evidence type="ECO:0000313" key="1">
    <source>
        <dbReference type="EMBL" id="GJE64815.1"/>
    </source>
</evidence>
<name>A0ABQ4UF96_9HYPH</name>
<gene>
    <name evidence="1" type="ORF">LNAOJCKE_2022</name>
</gene>
<keyword evidence="2" id="KW-1185">Reference proteome</keyword>
<accession>A0ABQ4UF96</accession>
<proteinExistence type="predicted"/>